<dbReference type="Pfam" id="PF00528">
    <property type="entry name" value="BPD_transp_1"/>
    <property type="match status" value="1"/>
</dbReference>
<feature type="transmembrane region" description="Helical" evidence="7">
    <location>
        <begin position="188"/>
        <end position="206"/>
    </location>
</feature>
<sequence>MNNAAASPPRSNDPVPYVKRARRSYWKRNYYYYVLLALPLLYFAVFRYGPIFGNILAFRKYMPGGPSYGTEWVGLRYFRMFMEDPNFWLAFKNTILLSVMNLGISFPLPIIFALLINEIMGARLKRFIQIISYFPNFISIVVVVGLIKELLSPTNGIVNKVLGSLGIDPIFFVNQPEWFRFIYISSDIWQYMGWNAVIFVAALASVDTQLYEASELDGAGRWKQTIHVTIPQILPTISVVFIISLGSLLSLGFEKVLLLYTASNSATSDIIDTFVFRMGLENNNYSYATAAGLFGGLIGFGLVSGANYISRKLSGVSLY</sequence>
<evidence type="ECO:0000256" key="2">
    <source>
        <dbReference type="ARBA" id="ARBA00022448"/>
    </source>
</evidence>
<dbReference type="GO" id="GO:0005886">
    <property type="term" value="C:plasma membrane"/>
    <property type="evidence" value="ECO:0007669"/>
    <property type="project" value="UniProtKB-SubCell"/>
</dbReference>
<organism evidence="9 10">
    <name type="scientific">Paenibacillus paeoniae</name>
    <dbReference type="NCBI Taxonomy" id="2292705"/>
    <lineage>
        <taxon>Bacteria</taxon>
        <taxon>Bacillati</taxon>
        <taxon>Bacillota</taxon>
        <taxon>Bacilli</taxon>
        <taxon>Bacillales</taxon>
        <taxon>Paenibacillaceae</taxon>
        <taxon>Paenibacillus</taxon>
    </lineage>
</organism>
<name>A0A371PJK5_9BACL</name>
<evidence type="ECO:0000256" key="1">
    <source>
        <dbReference type="ARBA" id="ARBA00004651"/>
    </source>
</evidence>
<dbReference type="PROSITE" id="PS50928">
    <property type="entry name" value="ABC_TM1"/>
    <property type="match status" value="1"/>
</dbReference>
<gene>
    <name evidence="9" type="ORF">DX130_04740</name>
</gene>
<evidence type="ECO:0000256" key="7">
    <source>
        <dbReference type="RuleBase" id="RU363032"/>
    </source>
</evidence>
<keyword evidence="4 7" id="KW-0812">Transmembrane</keyword>
<comment type="similarity">
    <text evidence="7">Belongs to the binding-protein-dependent transport system permease family.</text>
</comment>
<comment type="caution">
    <text evidence="9">The sequence shown here is derived from an EMBL/GenBank/DDBJ whole genome shotgun (WGS) entry which is preliminary data.</text>
</comment>
<dbReference type="InterPro" id="IPR000515">
    <property type="entry name" value="MetI-like"/>
</dbReference>
<comment type="subcellular location">
    <subcellularLocation>
        <location evidence="1 7">Cell membrane</location>
        <topology evidence="1 7">Multi-pass membrane protein</topology>
    </subcellularLocation>
</comment>
<keyword evidence="5 7" id="KW-1133">Transmembrane helix</keyword>
<dbReference type="GO" id="GO:0055085">
    <property type="term" value="P:transmembrane transport"/>
    <property type="evidence" value="ECO:0007669"/>
    <property type="project" value="InterPro"/>
</dbReference>
<dbReference type="Proteomes" id="UP000261905">
    <property type="component" value="Unassembled WGS sequence"/>
</dbReference>
<dbReference type="RefSeq" id="WP_116043247.1">
    <property type="nucleotide sequence ID" value="NZ_QUBQ01000001.1"/>
</dbReference>
<dbReference type="InterPro" id="IPR035906">
    <property type="entry name" value="MetI-like_sf"/>
</dbReference>
<dbReference type="Gene3D" id="1.10.3720.10">
    <property type="entry name" value="MetI-like"/>
    <property type="match status" value="1"/>
</dbReference>
<dbReference type="SUPFAM" id="SSF161098">
    <property type="entry name" value="MetI-like"/>
    <property type="match status" value="1"/>
</dbReference>
<protein>
    <submittedName>
        <fullName evidence="9">Sugar ABC transporter permease</fullName>
    </submittedName>
</protein>
<evidence type="ECO:0000313" key="10">
    <source>
        <dbReference type="Proteomes" id="UP000261905"/>
    </source>
</evidence>
<accession>A0A371PJK5</accession>
<dbReference type="EMBL" id="QUBQ01000001">
    <property type="protein sequence ID" value="REK76354.1"/>
    <property type="molecule type" value="Genomic_DNA"/>
</dbReference>
<keyword evidence="3" id="KW-1003">Cell membrane</keyword>
<keyword evidence="10" id="KW-1185">Reference proteome</keyword>
<evidence type="ECO:0000256" key="3">
    <source>
        <dbReference type="ARBA" id="ARBA00022475"/>
    </source>
</evidence>
<reference evidence="9 10" key="1">
    <citation type="submission" date="2018-08" db="EMBL/GenBank/DDBJ databases">
        <title>Paenibacillus sp. M4BSY-1, whole genome shotgun sequence.</title>
        <authorList>
            <person name="Tuo L."/>
        </authorList>
    </citation>
    <scope>NUCLEOTIDE SEQUENCE [LARGE SCALE GENOMIC DNA]</scope>
    <source>
        <strain evidence="9 10">M4BSY-1</strain>
    </source>
</reference>
<dbReference type="InterPro" id="IPR050809">
    <property type="entry name" value="UgpAE/MalFG_permease"/>
</dbReference>
<feature type="transmembrane region" description="Helical" evidence="7">
    <location>
        <begin position="285"/>
        <end position="309"/>
    </location>
</feature>
<evidence type="ECO:0000256" key="6">
    <source>
        <dbReference type="ARBA" id="ARBA00023136"/>
    </source>
</evidence>
<evidence type="ECO:0000256" key="5">
    <source>
        <dbReference type="ARBA" id="ARBA00022989"/>
    </source>
</evidence>
<feature type="transmembrane region" description="Helical" evidence="7">
    <location>
        <begin position="233"/>
        <end position="253"/>
    </location>
</feature>
<dbReference type="PANTHER" id="PTHR43227:SF11">
    <property type="entry name" value="BLL4140 PROTEIN"/>
    <property type="match status" value="1"/>
</dbReference>
<feature type="transmembrane region" description="Helical" evidence="7">
    <location>
        <begin position="127"/>
        <end position="147"/>
    </location>
</feature>
<dbReference type="PANTHER" id="PTHR43227">
    <property type="entry name" value="BLL4140 PROTEIN"/>
    <property type="match status" value="1"/>
</dbReference>
<dbReference type="CDD" id="cd06261">
    <property type="entry name" value="TM_PBP2"/>
    <property type="match status" value="1"/>
</dbReference>
<evidence type="ECO:0000313" key="9">
    <source>
        <dbReference type="EMBL" id="REK76354.1"/>
    </source>
</evidence>
<evidence type="ECO:0000256" key="4">
    <source>
        <dbReference type="ARBA" id="ARBA00022692"/>
    </source>
</evidence>
<keyword evidence="2 7" id="KW-0813">Transport</keyword>
<feature type="transmembrane region" description="Helical" evidence="7">
    <location>
        <begin position="95"/>
        <end position="115"/>
    </location>
</feature>
<evidence type="ECO:0000259" key="8">
    <source>
        <dbReference type="PROSITE" id="PS50928"/>
    </source>
</evidence>
<keyword evidence="6 7" id="KW-0472">Membrane</keyword>
<feature type="domain" description="ABC transmembrane type-1" evidence="8">
    <location>
        <begin position="91"/>
        <end position="306"/>
    </location>
</feature>
<proteinExistence type="inferred from homology"/>
<dbReference type="AlphaFoldDB" id="A0A371PJK5"/>
<dbReference type="OrthoDB" id="9785836at2"/>
<feature type="transmembrane region" description="Helical" evidence="7">
    <location>
        <begin position="30"/>
        <end position="49"/>
    </location>
</feature>